<gene>
    <name evidence="8" type="ORF">H1D44_07195</name>
    <name evidence="9" type="ORF">HOP48_09305</name>
</gene>
<reference evidence="9 11" key="1">
    <citation type="submission" date="2020-05" db="EMBL/GenBank/DDBJ databases">
        <title>Comparative genomic analysis of denitrifying bacteria from Halomonas genus.</title>
        <authorList>
            <person name="Wang L."/>
            <person name="Shao Z."/>
        </authorList>
    </citation>
    <scope>NUCLEOTIDE SEQUENCE [LARGE SCALE GENOMIC DNA]</scope>
    <source>
        <strain evidence="9 11">DSM 17331</strain>
    </source>
</reference>
<dbReference type="RefSeq" id="WP_181514171.1">
    <property type="nucleotide sequence ID" value="NZ_JABFUB010000006.1"/>
</dbReference>
<dbReference type="InterPro" id="IPR017867">
    <property type="entry name" value="Tyr_phospatase_low_mol_wt"/>
</dbReference>
<feature type="domain" description="Phosphotyrosine protein phosphatase I" evidence="7">
    <location>
        <begin position="3"/>
        <end position="144"/>
    </location>
</feature>
<feature type="active site" description="Nucleophile" evidence="6">
    <location>
        <position position="9"/>
    </location>
</feature>
<proteinExistence type="inferred from homology"/>
<dbReference type="SMART" id="SM00226">
    <property type="entry name" value="LMWPc"/>
    <property type="match status" value="1"/>
</dbReference>
<dbReference type="EMBL" id="JABFUB010000006">
    <property type="protein sequence ID" value="MCG6661747.1"/>
    <property type="molecule type" value="Genomic_DNA"/>
</dbReference>
<keyword evidence="11" id="KW-1185">Reference proteome</keyword>
<dbReference type="InterPro" id="IPR036196">
    <property type="entry name" value="Ptyr_pPase_sf"/>
</dbReference>
<evidence type="ECO:0000256" key="2">
    <source>
        <dbReference type="ARBA" id="ARBA00013064"/>
    </source>
</evidence>
<dbReference type="Pfam" id="PF01451">
    <property type="entry name" value="LMWPc"/>
    <property type="match status" value="1"/>
</dbReference>
<dbReference type="InterPro" id="IPR023485">
    <property type="entry name" value="Ptyr_pPase"/>
</dbReference>
<evidence type="ECO:0000259" key="7">
    <source>
        <dbReference type="SMART" id="SM00226"/>
    </source>
</evidence>
<dbReference type="EC" id="3.1.3.48" evidence="2"/>
<dbReference type="PANTHER" id="PTHR11717:SF31">
    <property type="entry name" value="LOW MOLECULAR WEIGHT PROTEIN-TYROSINE-PHOSPHATASE ETP-RELATED"/>
    <property type="match status" value="1"/>
</dbReference>
<dbReference type="PANTHER" id="PTHR11717">
    <property type="entry name" value="LOW MOLECULAR WEIGHT PROTEIN TYROSINE PHOSPHATASE"/>
    <property type="match status" value="1"/>
</dbReference>
<feature type="active site" description="Proton donor" evidence="6">
    <location>
        <position position="118"/>
    </location>
</feature>
<comment type="similarity">
    <text evidence="1">Belongs to the low molecular weight phosphotyrosine protein phosphatase family.</text>
</comment>
<dbReference type="EMBL" id="JACEFT010000006">
    <property type="protein sequence ID" value="MBA2778685.1"/>
    <property type="molecule type" value="Genomic_DNA"/>
</dbReference>
<evidence type="ECO:0000256" key="5">
    <source>
        <dbReference type="ARBA" id="ARBA00051722"/>
    </source>
</evidence>
<dbReference type="InterPro" id="IPR050438">
    <property type="entry name" value="LMW_PTPase"/>
</dbReference>
<evidence type="ECO:0000313" key="10">
    <source>
        <dbReference type="Proteomes" id="UP000518091"/>
    </source>
</evidence>
<protein>
    <recommendedName>
        <fullName evidence="2">protein-tyrosine-phosphatase</fullName>
        <ecNumber evidence="2">3.1.3.48</ecNumber>
    </recommendedName>
</protein>
<dbReference type="AlphaFoldDB" id="A0A7V9W0A2"/>
<evidence type="ECO:0000313" key="8">
    <source>
        <dbReference type="EMBL" id="MBA2778685.1"/>
    </source>
</evidence>
<dbReference type="SUPFAM" id="SSF52788">
    <property type="entry name" value="Phosphotyrosine protein phosphatases I"/>
    <property type="match status" value="1"/>
</dbReference>
<dbReference type="GO" id="GO:0004725">
    <property type="term" value="F:protein tyrosine phosphatase activity"/>
    <property type="evidence" value="ECO:0007669"/>
    <property type="project" value="UniProtKB-EC"/>
</dbReference>
<evidence type="ECO:0000256" key="1">
    <source>
        <dbReference type="ARBA" id="ARBA00011063"/>
    </source>
</evidence>
<dbReference type="CDD" id="cd16343">
    <property type="entry name" value="LMWPTP"/>
    <property type="match status" value="1"/>
</dbReference>
<comment type="caution">
    <text evidence="8">The sequence shown here is derived from an EMBL/GenBank/DDBJ whole genome shotgun (WGS) entry which is preliminary data.</text>
</comment>
<accession>A0A7V9W0A2</accession>
<evidence type="ECO:0000256" key="4">
    <source>
        <dbReference type="ARBA" id="ARBA00022912"/>
    </source>
</evidence>
<keyword evidence="3" id="KW-0378">Hydrolase</keyword>
<evidence type="ECO:0000256" key="3">
    <source>
        <dbReference type="ARBA" id="ARBA00022801"/>
    </source>
</evidence>
<evidence type="ECO:0000313" key="11">
    <source>
        <dbReference type="Proteomes" id="UP000814353"/>
    </source>
</evidence>
<dbReference type="Proteomes" id="UP000814353">
    <property type="component" value="Unassembled WGS sequence"/>
</dbReference>
<dbReference type="PRINTS" id="PR00719">
    <property type="entry name" value="LMWPTPASE"/>
</dbReference>
<evidence type="ECO:0000256" key="6">
    <source>
        <dbReference type="PIRSR" id="PIRSR617867-1"/>
    </source>
</evidence>
<dbReference type="Proteomes" id="UP000518091">
    <property type="component" value="Unassembled WGS sequence"/>
</dbReference>
<comment type="catalytic activity">
    <reaction evidence="5">
        <text>O-phospho-L-tyrosyl-[protein] + H2O = L-tyrosyl-[protein] + phosphate</text>
        <dbReference type="Rhea" id="RHEA:10684"/>
        <dbReference type="Rhea" id="RHEA-COMP:10136"/>
        <dbReference type="Rhea" id="RHEA-COMP:20101"/>
        <dbReference type="ChEBI" id="CHEBI:15377"/>
        <dbReference type="ChEBI" id="CHEBI:43474"/>
        <dbReference type="ChEBI" id="CHEBI:46858"/>
        <dbReference type="ChEBI" id="CHEBI:61978"/>
        <dbReference type="EC" id="3.1.3.48"/>
    </reaction>
</comment>
<organism evidence="8 10">
    <name type="scientific">Billgrantia kenyensis</name>
    <dbReference type="NCBI Taxonomy" id="321266"/>
    <lineage>
        <taxon>Bacteria</taxon>
        <taxon>Pseudomonadati</taxon>
        <taxon>Pseudomonadota</taxon>
        <taxon>Gammaproteobacteria</taxon>
        <taxon>Oceanospirillales</taxon>
        <taxon>Halomonadaceae</taxon>
        <taxon>Billgrantia</taxon>
    </lineage>
</organism>
<dbReference type="Gene3D" id="3.40.50.2300">
    <property type="match status" value="1"/>
</dbReference>
<sequence>MSLRVLIICTGNVCRSPVAAALLRKLMPDRQVSSAGLMALVGRGVAHQARYLAEADGLEVADHKARQLSHQLILEHDLILVMSERQRNAIGERAPEALGKVMLMGHWLDDEKGKEIPDPYRQSDEMYMHVHLKIKEAAEAWAKIL</sequence>
<name>A0A7V9W0A2_9GAMM</name>
<feature type="active site" evidence="6">
    <location>
        <position position="15"/>
    </location>
</feature>
<reference evidence="8 10" key="2">
    <citation type="submission" date="2020-07" db="EMBL/GenBank/DDBJ databases">
        <title>Identification of Halomonas strains.</title>
        <authorList>
            <person name="Xiao Z."/>
            <person name="Shen J."/>
        </authorList>
    </citation>
    <scope>NUCLEOTIDE SEQUENCE [LARGE SCALE GENOMIC DNA]</scope>
    <source>
        <strain evidence="8 10">DSM 17331</strain>
    </source>
</reference>
<evidence type="ECO:0000313" key="9">
    <source>
        <dbReference type="EMBL" id="MCG6661747.1"/>
    </source>
</evidence>
<keyword evidence="4" id="KW-0904">Protein phosphatase</keyword>